<accession>A0A3N4LUW1</accession>
<reference evidence="1 2" key="1">
    <citation type="journal article" date="2018" name="Nat. Ecol. Evol.">
        <title>Pezizomycetes genomes reveal the molecular basis of ectomycorrhizal truffle lifestyle.</title>
        <authorList>
            <person name="Murat C."/>
            <person name="Payen T."/>
            <person name="Noel B."/>
            <person name="Kuo A."/>
            <person name="Morin E."/>
            <person name="Chen J."/>
            <person name="Kohler A."/>
            <person name="Krizsan K."/>
            <person name="Balestrini R."/>
            <person name="Da Silva C."/>
            <person name="Montanini B."/>
            <person name="Hainaut M."/>
            <person name="Levati E."/>
            <person name="Barry K.W."/>
            <person name="Belfiori B."/>
            <person name="Cichocki N."/>
            <person name="Clum A."/>
            <person name="Dockter R.B."/>
            <person name="Fauchery L."/>
            <person name="Guy J."/>
            <person name="Iotti M."/>
            <person name="Le Tacon F."/>
            <person name="Lindquist E.A."/>
            <person name="Lipzen A."/>
            <person name="Malagnac F."/>
            <person name="Mello A."/>
            <person name="Molinier V."/>
            <person name="Miyauchi S."/>
            <person name="Poulain J."/>
            <person name="Riccioni C."/>
            <person name="Rubini A."/>
            <person name="Sitrit Y."/>
            <person name="Splivallo R."/>
            <person name="Traeger S."/>
            <person name="Wang M."/>
            <person name="Zifcakova L."/>
            <person name="Wipf D."/>
            <person name="Zambonelli A."/>
            <person name="Paolocci F."/>
            <person name="Nowrousian M."/>
            <person name="Ottonello S."/>
            <person name="Baldrian P."/>
            <person name="Spatafora J.W."/>
            <person name="Henrissat B."/>
            <person name="Nagy L.G."/>
            <person name="Aury J.M."/>
            <person name="Wincker P."/>
            <person name="Grigoriev I.V."/>
            <person name="Bonfante P."/>
            <person name="Martin F.M."/>
        </authorList>
    </citation>
    <scope>NUCLEOTIDE SEQUENCE [LARGE SCALE GENOMIC DNA]</scope>
    <source>
        <strain evidence="1 2">ATCC MYA-4762</strain>
    </source>
</reference>
<dbReference type="OrthoDB" id="2013972at2759"/>
<dbReference type="Gene3D" id="3.40.50.150">
    <property type="entry name" value="Vaccinia Virus protein VP39"/>
    <property type="match status" value="1"/>
</dbReference>
<dbReference type="Proteomes" id="UP000267821">
    <property type="component" value="Unassembled WGS sequence"/>
</dbReference>
<evidence type="ECO:0000313" key="2">
    <source>
        <dbReference type="Proteomes" id="UP000267821"/>
    </source>
</evidence>
<dbReference type="CDD" id="cd02440">
    <property type="entry name" value="AdoMet_MTases"/>
    <property type="match status" value="1"/>
</dbReference>
<dbReference type="EMBL" id="ML121538">
    <property type="protein sequence ID" value="RPB25359.1"/>
    <property type="molecule type" value="Genomic_DNA"/>
</dbReference>
<dbReference type="PANTHER" id="PTHR43591:SF10">
    <property type="entry name" value="ABC TRANSMEMBRANE TYPE-1 DOMAIN-CONTAINING PROTEIN-RELATED"/>
    <property type="match status" value="1"/>
</dbReference>
<dbReference type="GO" id="GO:0008168">
    <property type="term" value="F:methyltransferase activity"/>
    <property type="evidence" value="ECO:0007669"/>
    <property type="project" value="UniProtKB-KW"/>
</dbReference>
<evidence type="ECO:0000313" key="1">
    <source>
        <dbReference type="EMBL" id="RPB25359.1"/>
    </source>
</evidence>
<protein>
    <submittedName>
        <fullName evidence="1">S-adenosyl-L-methionine-dependent methyltransferase</fullName>
    </submittedName>
</protein>
<dbReference type="STRING" id="1051890.A0A3N4LUW1"/>
<dbReference type="AlphaFoldDB" id="A0A3N4LUW1"/>
<name>A0A3N4LUW1_9PEZI</name>
<gene>
    <name evidence="1" type="ORF">L211DRAFT_848208</name>
</gene>
<dbReference type="Pfam" id="PF13489">
    <property type="entry name" value="Methyltransf_23"/>
    <property type="match status" value="1"/>
</dbReference>
<organism evidence="1 2">
    <name type="scientific">Terfezia boudieri ATCC MYA-4762</name>
    <dbReference type="NCBI Taxonomy" id="1051890"/>
    <lineage>
        <taxon>Eukaryota</taxon>
        <taxon>Fungi</taxon>
        <taxon>Dikarya</taxon>
        <taxon>Ascomycota</taxon>
        <taxon>Pezizomycotina</taxon>
        <taxon>Pezizomycetes</taxon>
        <taxon>Pezizales</taxon>
        <taxon>Pezizaceae</taxon>
        <taxon>Terfezia</taxon>
    </lineage>
</organism>
<keyword evidence="2" id="KW-1185">Reference proteome</keyword>
<keyword evidence="1" id="KW-0489">Methyltransferase</keyword>
<dbReference type="PANTHER" id="PTHR43591">
    <property type="entry name" value="METHYLTRANSFERASE"/>
    <property type="match status" value="1"/>
</dbReference>
<sequence length="332" mass="37677">MSLPNPLPELESGPLPYAEALRLAQLGSHHIVPDDDFSAITADSDEGSYVSLTQSVIDYQYEKLPNDEKEQNRLDLFHHVFRMLLNGDLFTAPVADRLRAPVGPGMRRPRVLDLGTGTGIWAIDVADEFPNADVVANDLSPIQPQNVPTNVRFEVDDVESQWPRSRVFDFIHCRTLGGAISDWSALYKQAYDNLAPGGWFEATEVRMRMDSDKDIDWEKTTIHYMTRLFIHALQLIGKPAEVAHLHRGWMIQAGFTNVTERLERIPSSPWPKDKKLKELGYYHMHNLVDAMDSYGLAPLTRILGMERVEAEVLIAAARAEIRNRKNHYYSVV</sequence>
<keyword evidence="1" id="KW-0808">Transferase</keyword>
<dbReference type="InParanoid" id="A0A3N4LUW1"/>
<proteinExistence type="predicted"/>
<dbReference type="GO" id="GO:0032259">
    <property type="term" value="P:methylation"/>
    <property type="evidence" value="ECO:0007669"/>
    <property type="project" value="UniProtKB-KW"/>
</dbReference>
<dbReference type="InterPro" id="IPR029063">
    <property type="entry name" value="SAM-dependent_MTases_sf"/>
</dbReference>
<dbReference type="SUPFAM" id="SSF53335">
    <property type="entry name" value="S-adenosyl-L-methionine-dependent methyltransferases"/>
    <property type="match status" value="1"/>
</dbReference>